<evidence type="ECO:0000313" key="6">
    <source>
        <dbReference type="Proteomes" id="UP001155546"/>
    </source>
</evidence>
<dbReference type="FunFam" id="3.40.190.170:FF:000001">
    <property type="entry name" value="TRAP dicarboxylate transporter, DctP subunit"/>
    <property type="match status" value="1"/>
</dbReference>
<keyword evidence="3 4" id="KW-0732">Signal</keyword>
<sequence>MYPSIAIKPVWKSIKATVKLTAIASMLVSSFSAFAEPVEIKFSHVVAENTPKGQMALKFKELVEQRLPGEYTVSVFPSSQLFGDNNELAALLLNDVQIVAPSLSKFERYTKKLQVFDLPFLFEDMAAVDRFQQSEEGQKLLNSMNRKGIVGLGYLHNGMKQFSAHAPLSTPADASGKKFRIMASDVIAAQFDAVKAIPVKKPFSEVFTLLQTRAIDGQENTWSNIYSMKFYEVQSHITESNHGVLDYMLVTSNTFWKSLPKDKREIIKKSLDEAIVLGNQIAAAKEGEDRQAILDSKRSELVSLTAVQRQQWVDSMKPVWTKFESQIGKDVIDAAQAANTQ</sequence>
<evidence type="ECO:0000256" key="1">
    <source>
        <dbReference type="ARBA" id="ARBA00009023"/>
    </source>
</evidence>
<gene>
    <name evidence="5" type="ORF">NE535_16820</name>
</gene>
<dbReference type="InterPro" id="IPR018389">
    <property type="entry name" value="DctP_fam"/>
</dbReference>
<dbReference type="Pfam" id="PF03480">
    <property type="entry name" value="DctP"/>
    <property type="match status" value="1"/>
</dbReference>
<dbReference type="GO" id="GO:0055085">
    <property type="term" value="P:transmembrane transport"/>
    <property type="evidence" value="ECO:0007669"/>
    <property type="project" value="InterPro"/>
</dbReference>
<evidence type="ECO:0000313" key="5">
    <source>
        <dbReference type="EMBL" id="MCT7943431.1"/>
    </source>
</evidence>
<dbReference type="AlphaFoldDB" id="A0A9X2WPV7"/>
<dbReference type="Proteomes" id="UP001155546">
    <property type="component" value="Unassembled WGS sequence"/>
</dbReference>
<feature type="signal peptide" evidence="4">
    <location>
        <begin position="1"/>
        <end position="35"/>
    </location>
</feature>
<dbReference type="NCBIfam" id="TIGR00787">
    <property type="entry name" value="dctP"/>
    <property type="match status" value="1"/>
</dbReference>
<comment type="similarity">
    <text evidence="1">Belongs to the bacterial solute-binding protein 7 family.</text>
</comment>
<dbReference type="InterPro" id="IPR038404">
    <property type="entry name" value="TRAP_DctP_sf"/>
</dbReference>
<dbReference type="GO" id="GO:0015740">
    <property type="term" value="P:C4-dicarboxylate transport"/>
    <property type="evidence" value="ECO:0007669"/>
    <property type="project" value="TreeGrafter"/>
</dbReference>
<keyword evidence="6" id="KW-1185">Reference proteome</keyword>
<dbReference type="PANTHER" id="PTHR33376:SF7">
    <property type="entry name" value="C4-DICARBOXYLATE-BINDING PROTEIN DCTB"/>
    <property type="match status" value="1"/>
</dbReference>
<feature type="chain" id="PRO_5040964208" evidence="4">
    <location>
        <begin position="36"/>
        <end position="341"/>
    </location>
</feature>
<dbReference type="PIRSF" id="PIRSF006470">
    <property type="entry name" value="DctB"/>
    <property type="match status" value="1"/>
</dbReference>
<comment type="caution">
    <text evidence="5">The sequence shown here is derived from an EMBL/GenBank/DDBJ whole genome shotgun (WGS) entry which is preliminary data.</text>
</comment>
<dbReference type="Gene3D" id="3.40.190.170">
    <property type="entry name" value="Bacterial extracellular solute-binding protein, family 7"/>
    <property type="match status" value="1"/>
</dbReference>
<reference evidence="5" key="1">
    <citation type="journal article" date="2023" name="Int. J. Syst. Evol. Microbiol.">
        <title>&lt;i&gt;Shewanella septentrionalis&lt;/i&gt; sp. nov. and &lt;i&gt;Shewanella holmiensis&lt;/i&gt; sp. nov., isolated from Baltic Sea water and sediments.</title>
        <authorList>
            <person name="Martin-Rodriguez A.J."/>
            <person name="Thorell K."/>
            <person name="Joffre E."/>
            <person name="Jensie-Markopoulos S."/>
            <person name="Moore E.R.B."/>
            <person name="Sjoling A."/>
        </authorList>
    </citation>
    <scope>NUCLEOTIDE SEQUENCE</scope>
    <source>
        <strain evidence="5">SP1S2-7</strain>
    </source>
</reference>
<dbReference type="GO" id="GO:0030288">
    <property type="term" value="C:outer membrane-bounded periplasmic space"/>
    <property type="evidence" value="ECO:0007669"/>
    <property type="project" value="InterPro"/>
</dbReference>
<keyword evidence="2" id="KW-0813">Transport</keyword>
<protein>
    <submittedName>
        <fullName evidence="5">TRAP transporter substrate-binding protein</fullName>
    </submittedName>
</protein>
<organism evidence="5 6">
    <name type="scientific">Shewanella holmiensis</name>
    <dbReference type="NCBI Taxonomy" id="2952222"/>
    <lineage>
        <taxon>Bacteria</taxon>
        <taxon>Pseudomonadati</taxon>
        <taxon>Pseudomonadota</taxon>
        <taxon>Gammaproteobacteria</taxon>
        <taxon>Alteromonadales</taxon>
        <taxon>Shewanellaceae</taxon>
        <taxon>Shewanella</taxon>
    </lineage>
</organism>
<evidence type="ECO:0000256" key="4">
    <source>
        <dbReference type="SAM" id="SignalP"/>
    </source>
</evidence>
<dbReference type="NCBIfam" id="NF037995">
    <property type="entry name" value="TRAP_S1"/>
    <property type="match status" value="1"/>
</dbReference>
<dbReference type="InterPro" id="IPR004682">
    <property type="entry name" value="TRAP_DctP"/>
</dbReference>
<dbReference type="CDD" id="cd13674">
    <property type="entry name" value="PBP2_TRAP_SBP_like_1"/>
    <property type="match status" value="1"/>
</dbReference>
<evidence type="ECO:0000256" key="3">
    <source>
        <dbReference type="ARBA" id="ARBA00022729"/>
    </source>
</evidence>
<dbReference type="PANTHER" id="PTHR33376">
    <property type="match status" value="1"/>
</dbReference>
<accession>A0A9X2WPV7</accession>
<evidence type="ECO:0000256" key="2">
    <source>
        <dbReference type="ARBA" id="ARBA00022448"/>
    </source>
</evidence>
<proteinExistence type="inferred from homology"/>
<dbReference type="EMBL" id="JAMTCD010000030">
    <property type="protein sequence ID" value="MCT7943431.1"/>
    <property type="molecule type" value="Genomic_DNA"/>
</dbReference>
<name>A0A9X2WPV7_9GAMM</name>